<feature type="transmembrane region" description="Helical" evidence="1">
    <location>
        <begin position="386"/>
        <end position="404"/>
    </location>
</feature>
<evidence type="ECO:0000256" key="1">
    <source>
        <dbReference type="SAM" id="Phobius"/>
    </source>
</evidence>
<feature type="transmembrane region" description="Helical" evidence="1">
    <location>
        <begin position="12"/>
        <end position="31"/>
    </location>
</feature>
<dbReference type="RefSeq" id="WP_016308392.1">
    <property type="nucleotide sequence ID" value="NZ_KE159646.1"/>
</dbReference>
<feature type="transmembrane region" description="Helical" evidence="1">
    <location>
        <begin position="190"/>
        <end position="220"/>
    </location>
</feature>
<dbReference type="eggNOG" id="COG4485">
    <property type="taxonomic scope" value="Bacteria"/>
</dbReference>
<feature type="transmembrane region" description="Helical" evidence="1">
    <location>
        <begin position="146"/>
        <end position="178"/>
    </location>
</feature>
<name>R9L4Y4_9ACTN</name>
<feature type="transmembrane region" description="Helical" evidence="1">
    <location>
        <begin position="241"/>
        <end position="263"/>
    </location>
</feature>
<dbReference type="PANTHER" id="PTHR38454:SF1">
    <property type="entry name" value="INTEGRAL MEMBRANE PROTEIN"/>
    <property type="match status" value="1"/>
</dbReference>
<dbReference type="HOGENOM" id="CLU_008413_3_0_11"/>
<protein>
    <recommendedName>
        <fullName evidence="4">YfhO family protein</fullName>
    </recommendedName>
</protein>
<feature type="transmembrane region" description="Helical" evidence="1">
    <location>
        <begin position="912"/>
        <end position="932"/>
    </location>
</feature>
<reference evidence="2 3" key="1">
    <citation type="submission" date="2013-04" db="EMBL/GenBank/DDBJ databases">
        <title>The Genome Sequence of Enterorhabdus caecimuris B7.</title>
        <authorList>
            <consortium name="The Broad Institute Genomics Platform"/>
            <consortium name="The Broad Institute Genome Sequencing Center for Infectious Disease"/>
            <person name="Earl A."/>
            <person name="Xavier R."/>
            <person name="Elson C."/>
            <person name="Duck W."/>
            <person name="Walker B."/>
            <person name="Young S."/>
            <person name="Zeng Q."/>
            <person name="Gargeya S."/>
            <person name="Fitzgerald M."/>
            <person name="Haas B."/>
            <person name="Abouelleil A."/>
            <person name="Allen A.W."/>
            <person name="Alvarado L."/>
            <person name="Arachchi H.M."/>
            <person name="Berlin A.M."/>
            <person name="Chapman S.B."/>
            <person name="Gainer-Dewar J."/>
            <person name="Goldberg J."/>
            <person name="Griggs A."/>
            <person name="Gujja S."/>
            <person name="Hansen M."/>
            <person name="Howarth C."/>
            <person name="Imamovic A."/>
            <person name="Ireland A."/>
            <person name="Larimer J."/>
            <person name="McCowan C."/>
            <person name="Murphy C."/>
            <person name="Pearson M."/>
            <person name="Poon T.W."/>
            <person name="Priest M."/>
            <person name="Roberts A."/>
            <person name="Saif S."/>
            <person name="Shea T."/>
            <person name="Sisk P."/>
            <person name="Sykes S."/>
            <person name="Wortman J."/>
            <person name="Nusbaum C."/>
            <person name="Birren B."/>
        </authorList>
    </citation>
    <scope>NUCLEOTIDE SEQUENCE [LARGE SCALE GENOMIC DNA]</scope>
    <source>
        <strain evidence="2 3">B7</strain>
    </source>
</reference>
<sequence length="940" mass="103226">MKGLIRTRGRYFALLFAACLATFALMCAVFIENGRSLLWQNDSLSLYYPLFVYEGQWLRDVFGSIGQPDFAVPLYSLDIGYGADILATAGGCFNDPLNLISAFCPPEYAEYLFEALIFVRFFLAAAAFSLYCFGHGRGQGPTLCGSLAYVLCGYVVMWGVMRHPNFINLAILLPLILWGTDKVFERKSPALLMVSMGLLFFFSVYFSYMTLIALFIYCLIKYFLVPRKRSLRDFAALLGRFVLYLGTAALLAGLFLVPIVLVLTSMGRVGLTREIPLLETLNFYWQLGSNLVGGSFNKRGMFLGIVPVLGVIAFLIGRRQLGRSWAPWALGFGLCFVGALLPPVGSAMNGFGYATDRWLLVLGFCAAYMLVLVVPQLRRFGRRQWAVFTLVGALLAVWTGAYAFDVLSKQAAMACVLLVAIAIVFVLVPRRVSVAAMSAVVAVCLAGSSAGLVVIGSSKWGTSFASSFVPSGEAVELTRAFAVADEAALLDKDYRIDRAGAYGARNQTMVSGFKGFDFFSSYYNQKLDDSRYDLGVASHWTNYIYNGVDRRLALELLGGARYFVANDDDRDKVPYGYAPVADLGEMPIWDDDEEGGAKELRMSPVRLYESDVALPLAFTYDEAVPESTYRSLPLVERQELLTRVCVLADERVARNEDEVLRMATVEQEADIVKEKGLVVRNGAIEVAKRGARLRIAVEGVSDAENYVVFENLVFNPLGPAGQRALAEETGVKIEPKKTDRGPEWWTDLKWAPDRSAPLQIKAGDRERSLKIANSRNAGYGGKVDWAVNMGYSEKPVKSFTIKFGKPGVYTFDKMYVASQPVAAIEENVKKLQDENAASVSFGTNRISVDVAAEKDGSDDERYVFLSVPYSPGWSATVDGQPAEILQANVGFMALAVDGAGHDVQLTYVTPGLVAGAWCSVAGIALFAGILLVRKKMRKRA</sequence>
<dbReference type="InterPro" id="IPR018580">
    <property type="entry name" value="Uncharacterised_YfhO"/>
</dbReference>
<dbReference type="Proteomes" id="UP000014204">
    <property type="component" value="Unassembled WGS sequence"/>
</dbReference>
<comment type="caution">
    <text evidence="2">The sequence shown here is derived from an EMBL/GenBank/DDBJ whole genome shotgun (WGS) entry which is preliminary data.</text>
</comment>
<dbReference type="STRING" id="1235794.C811_00143"/>
<dbReference type="Pfam" id="PF09586">
    <property type="entry name" value="YfhO"/>
    <property type="match status" value="1"/>
</dbReference>
<dbReference type="EMBL" id="ASSY01000001">
    <property type="protein sequence ID" value="EOS53839.1"/>
    <property type="molecule type" value="Genomic_DNA"/>
</dbReference>
<dbReference type="AlphaFoldDB" id="R9L4Y4"/>
<dbReference type="PANTHER" id="PTHR38454">
    <property type="entry name" value="INTEGRAL MEMBRANE PROTEIN-RELATED"/>
    <property type="match status" value="1"/>
</dbReference>
<proteinExistence type="predicted"/>
<feature type="transmembrane region" description="Helical" evidence="1">
    <location>
        <begin position="410"/>
        <end position="428"/>
    </location>
</feature>
<keyword evidence="1" id="KW-0472">Membrane</keyword>
<keyword evidence="1" id="KW-0812">Transmembrane</keyword>
<keyword evidence="3" id="KW-1185">Reference proteome</keyword>
<feature type="transmembrane region" description="Helical" evidence="1">
    <location>
        <begin position="300"/>
        <end position="318"/>
    </location>
</feature>
<dbReference type="GeneID" id="82189808"/>
<evidence type="ECO:0000313" key="2">
    <source>
        <dbReference type="EMBL" id="EOS53839.1"/>
    </source>
</evidence>
<dbReference type="OrthoDB" id="9815466at2"/>
<evidence type="ECO:0000313" key="3">
    <source>
        <dbReference type="Proteomes" id="UP000014204"/>
    </source>
</evidence>
<keyword evidence="1" id="KW-1133">Transmembrane helix</keyword>
<gene>
    <name evidence="2" type="ORF">C811_00143</name>
</gene>
<evidence type="ECO:0008006" key="4">
    <source>
        <dbReference type="Google" id="ProtNLM"/>
    </source>
</evidence>
<feature type="transmembrane region" description="Helical" evidence="1">
    <location>
        <begin position="325"/>
        <end position="345"/>
    </location>
</feature>
<feature type="transmembrane region" description="Helical" evidence="1">
    <location>
        <begin position="435"/>
        <end position="456"/>
    </location>
</feature>
<feature type="transmembrane region" description="Helical" evidence="1">
    <location>
        <begin position="115"/>
        <end position="134"/>
    </location>
</feature>
<organism evidence="2 3">
    <name type="scientific">Adlercreutzia caecimuris B7</name>
    <dbReference type="NCBI Taxonomy" id="1235794"/>
    <lineage>
        <taxon>Bacteria</taxon>
        <taxon>Bacillati</taxon>
        <taxon>Actinomycetota</taxon>
        <taxon>Coriobacteriia</taxon>
        <taxon>Eggerthellales</taxon>
        <taxon>Eggerthellaceae</taxon>
        <taxon>Adlercreutzia</taxon>
    </lineage>
</organism>
<feature type="transmembrane region" description="Helical" evidence="1">
    <location>
        <begin position="357"/>
        <end position="374"/>
    </location>
</feature>
<accession>R9L4Y4</accession>